<feature type="domain" description="Luciferase-like" evidence="7">
    <location>
        <begin position="30"/>
        <end position="389"/>
    </location>
</feature>
<evidence type="ECO:0000256" key="3">
    <source>
        <dbReference type="ARBA" id="ARBA00023002"/>
    </source>
</evidence>
<feature type="binding site" evidence="6">
    <location>
        <position position="58"/>
    </location>
    <ligand>
        <name>FMN</name>
        <dbReference type="ChEBI" id="CHEBI:58210"/>
    </ligand>
</feature>
<keyword evidence="1 6" id="KW-0285">Flavoprotein</keyword>
<dbReference type="SUPFAM" id="SSF51679">
    <property type="entry name" value="Bacterial luciferase-like"/>
    <property type="match status" value="1"/>
</dbReference>
<feature type="binding site" evidence="6">
    <location>
        <position position="104"/>
    </location>
    <ligand>
        <name>FMN</name>
        <dbReference type="ChEBI" id="CHEBI:58210"/>
    </ligand>
</feature>
<dbReference type="PIRSF" id="PIRSF000337">
    <property type="entry name" value="NTA_MOA"/>
    <property type="match status" value="1"/>
</dbReference>
<accession>A0A127AAJ7</accession>
<dbReference type="Gene3D" id="3.20.20.30">
    <property type="entry name" value="Luciferase-like domain"/>
    <property type="match status" value="1"/>
</dbReference>
<dbReference type="InterPro" id="IPR036661">
    <property type="entry name" value="Luciferase-like_sf"/>
</dbReference>
<evidence type="ECO:0000313" key="8">
    <source>
        <dbReference type="EMBL" id="AMM34702.1"/>
    </source>
</evidence>
<keyword evidence="4" id="KW-0503">Monooxygenase</keyword>
<feature type="binding site" evidence="6">
    <location>
        <position position="230"/>
    </location>
    <ligand>
        <name>FMN</name>
        <dbReference type="ChEBI" id="CHEBI:58210"/>
    </ligand>
</feature>
<protein>
    <submittedName>
        <fullName evidence="8">5,10-methylene tetrahydromethanopterin reductase</fullName>
    </submittedName>
</protein>
<keyword evidence="9" id="KW-1185">Reference proteome</keyword>
<dbReference type="GO" id="GO:0004497">
    <property type="term" value="F:monooxygenase activity"/>
    <property type="evidence" value="ECO:0007669"/>
    <property type="project" value="UniProtKB-KW"/>
</dbReference>
<sequence>MTKPLLLNAFEMLVPVHQSPGLWRHPDSQAHRFAELGYWTGLAKALEDGGFHGIFFADVLGQYDVYGGSADAAVRGGVQYPALDPLLIVSALAAATERLGFGVTASVTYDHPYLLARRFGTLDHLTGGRLAWNIVTSYQESAARNLGLDTQVPHDERYDRAEEFMDVVYKLWEGSVDDGALVADAAANLFADPAGVRGIAHDGDAYRVPGPALVGPSPQRTPLLFQAGASARGKAFAAKHAEAVFFSSSTPAQAKKFTDGLRAELAAAGRAPDSVKAFNLATVIVAETDEAAAAKLAEYESYVDTDAALALFAGWTGVDLSGLDQDAPLTYIRSEANQSALAQFTLLDPERTWTLREVAKFVSIGGRGPVIVGSPATVVDELERFADEGGVDGFNLTSAVRPADLLEFARLVSPELRRRGLLAEAAPGATFRGTVLGAGPRLAADHPARRVAGVVPATA</sequence>
<dbReference type="GO" id="GO:0016705">
    <property type="term" value="F:oxidoreductase activity, acting on paired donors, with incorporation or reduction of molecular oxygen"/>
    <property type="evidence" value="ECO:0007669"/>
    <property type="project" value="InterPro"/>
</dbReference>
<dbReference type="InterPro" id="IPR011251">
    <property type="entry name" value="Luciferase-like_dom"/>
</dbReference>
<dbReference type="InterPro" id="IPR051260">
    <property type="entry name" value="Diverse_substr_monoxygenases"/>
</dbReference>
<dbReference type="EMBL" id="CP014518">
    <property type="protein sequence ID" value="AMM34702.1"/>
    <property type="molecule type" value="Genomic_DNA"/>
</dbReference>
<reference evidence="8 9" key="1">
    <citation type="submission" date="2016-02" db="EMBL/GenBank/DDBJ databases">
        <title>Complete genome of Sinomonas atrocyanea KCTC 3377.</title>
        <authorList>
            <person name="Kim K.M."/>
        </authorList>
    </citation>
    <scope>NUCLEOTIDE SEQUENCE [LARGE SCALE GENOMIC DNA]</scope>
    <source>
        <strain evidence="8 9">KCTC 3377</strain>
    </source>
</reference>
<dbReference type="AlphaFoldDB" id="A0A127AAJ7"/>
<evidence type="ECO:0000259" key="7">
    <source>
        <dbReference type="Pfam" id="PF00296"/>
    </source>
</evidence>
<proteinExistence type="inferred from homology"/>
<comment type="similarity">
    <text evidence="5">Belongs to the NtaA/SnaA/DszA monooxygenase family.</text>
</comment>
<name>A0A127AAJ7_9MICC</name>
<organism evidence="8 9">
    <name type="scientific">Sinomonas atrocyanea</name>
    <dbReference type="NCBI Taxonomy" id="37927"/>
    <lineage>
        <taxon>Bacteria</taxon>
        <taxon>Bacillati</taxon>
        <taxon>Actinomycetota</taxon>
        <taxon>Actinomycetes</taxon>
        <taxon>Micrococcales</taxon>
        <taxon>Micrococcaceae</taxon>
        <taxon>Sinomonas</taxon>
    </lineage>
</organism>
<dbReference type="NCBIfam" id="TIGR03860">
    <property type="entry name" value="FMN_nitrolo"/>
    <property type="match status" value="1"/>
</dbReference>
<evidence type="ECO:0000313" key="9">
    <source>
        <dbReference type="Proteomes" id="UP000070134"/>
    </source>
</evidence>
<dbReference type="PATRIC" id="fig|37927.3.peg.4152"/>
<gene>
    <name evidence="8" type="ORF">SA2016_4050</name>
</gene>
<keyword evidence="3" id="KW-0560">Oxidoreductase</keyword>
<evidence type="ECO:0000256" key="6">
    <source>
        <dbReference type="PIRSR" id="PIRSR000337-1"/>
    </source>
</evidence>
<dbReference type="RefSeq" id="WP_218030584.1">
    <property type="nucleotide sequence ID" value="NZ_BJMO01000016.1"/>
</dbReference>
<keyword evidence="2 6" id="KW-0288">FMN</keyword>
<feature type="binding site" evidence="6">
    <location>
        <position position="154"/>
    </location>
    <ligand>
        <name>FMN</name>
        <dbReference type="ChEBI" id="CHEBI:58210"/>
    </ligand>
</feature>
<dbReference type="PANTHER" id="PTHR30011">
    <property type="entry name" value="ALKANESULFONATE MONOOXYGENASE-RELATED"/>
    <property type="match status" value="1"/>
</dbReference>
<evidence type="ECO:0000256" key="2">
    <source>
        <dbReference type="ARBA" id="ARBA00022643"/>
    </source>
</evidence>
<evidence type="ECO:0000256" key="4">
    <source>
        <dbReference type="ARBA" id="ARBA00023033"/>
    </source>
</evidence>
<feature type="binding site" evidence="6">
    <location>
        <position position="158"/>
    </location>
    <ligand>
        <name>FMN</name>
        <dbReference type="ChEBI" id="CHEBI:58210"/>
    </ligand>
</feature>
<evidence type="ECO:0000256" key="5">
    <source>
        <dbReference type="ARBA" id="ARBA00033748"/>
    </source>
</evidence>
<dbReference type="KEGG" id="satk:SA2016_4050"/>
<dbReference type="PANTHER" id="PTHR30011:SF16">
    <property type="entry name" value="C2H2 FINGER DOMAIN TRANSCRIPTION FACTOR (EUROFUNG)-RELATED"/>
    <property type="match status" value="1"/>
</dbReference>
<dbReference type="InterPro" id="IPR016215">
    <property type="entry name" value="NTA_MOA"/>
</dbReference>
<dbReference type="STRING" id="37927.SA2016_4050"/>
<dbReference type="Pfam" id="PF00296">
    <property type="entry name" value="Bac_luciferase"/>
    <property type="match status" value="1"/>
</dbReference>
<dbReference type="Proteomes" id="UP000070134">
    <property type="component" value="Chromosome"/>
</dbReference>
<evidence type="ECO:0000256" key="1">
    <source>
        <dbReference type="ARBA" id="ARBA00022630"/>
    </source>
</evidence>